<feature type="region of interest" description="Disordered" evidence="1">
    <location>
        <begin position="279"/>
        <end position="303"/>
    </location>
</feature>
<dbReference type="EMBL" id="ML210163">
    <property type="protein sequence ID" value="TFK27546.1"/>
    <property type="molecule type" value="Genomic_DNA"/>
</dbReference>
<dbReference type="OrthoDB" id="3227715at2759"/>
<accession>A0A5C3L5X3</accession>
<name>A0A5C3L5X3_COPMA</name>
<dbReference type="STRING" id="230819.A0A5C3L5X3"/>
<evidence type="ECO:0000256" key="1">
    <source>
        <dbReference type="SAM" id="MobiDB-lite"/>
    </source>
</evidence>
<sequence length="303" mass="32741">MPVHAHNPHGTTVYAPPVTCRAASPASSIGTHYDDDTTSDQELEMTKFEFERLCEGKIKLSEPRPQEEWAEREVLVKDPARGKGDESEQALFESIIRNLRTEIKRLDDEEIYERTMFKGSQIGLEAQPPTSDIDKIMRSMMGSALSLNPSSSPLLLDSTPANHLKAERFGSEGPPPHQPTQPAQSTQPAVSKGPWDNYGKKPPSLGSHMFPVRSSSRGLISPTSSVLAPASSIASNLTSTTTTTPSTIDDMLVDADPVFLSKSNLATSKRLPSKKKIATLSEGSTSGTTIVGGKRTRNGTSIP</sequence>
<keyword evidence="3" id="KW-1185">Reference proteome</keyword>
<evidence type="ECO:0000313" key="3">
    <source>
        <dbReference type="Proteomes" id="UP000307440"/>
    </source>
</evidence>
<proteinExistence type="predicted"/>
<feature type="compositionally biased region" description="Low complexity" evidence="1">
    <location>
        <begin position="180"/>
        <end position="189"/>
    </location>
</feature>
<dbReference type="AlphaFoldDB" id="A0A5C3L5X3"/>
<organism evidence="2 3">
    <name type="scientific">Coprinopsis marcescibilis</name>
    <name type="common">Agaric fungus</name>
    <name type="synonym">Psathyrella marcescibilis</name>
    <dbReference type="NCBI Taxonomy" id="230819"/>
    <lineage>
        <taxon>Eukaryota</taxon>
        <taxon>Fungi</taxon>
        <taxon>Dikarya</taxon>
        <taxon>Basidiomycota</taxon>
        <taxon>Agaricomycotina</taxon>
        <taxon>Agaricomycetes</taxon>
        <taxon>Agaricomycetidae</taxon>
        <taxon>Agaricales</taxon>
        <taxon>Agaricineae</taxon>
        <taxon>Psathyrellaceae</taxon>
        <taxon>Coprinopsis</taxon>
    </lineage>
</organism>
<feature type="region of interest" description="Disordered" evidence="1">
    <location>
        <begin position="165"/>
        <end position="211"/>
    </location>
</feature>
<reference evidence="2 3" key="1">
    <citation type="journal article" date="2019" name="Nat. Ecol. Evol.">
        <title>Megaphylogeny resolves global patterns of mushroom evolution.</title>
        <authorList>
            <person name="Varga T."/>
            <person name="Krizsan K."/>
            <person name="Foldi C."/>
            <person name="Dima B."/>
            <person name="Sanchez-Garcia M."/>
            <person name="Sanchez-Ramirez S."/>
            <person name="Szollosi G.J."/>
            <person name="Szarkandi J.G."/>
            <person name="Papp V."/>
            <person name="Albert L."/>
            <person name="Andreopoulos W."/>
            <person name="Angelini C."/>
            <person name="Antonin V."/>
            <person name="Barry K.W."/>
            <person name="Bougher N.L."/>
            <person name="Buchanan P."/>
            <person name="Buyck B."/>
            <person name="Bense V."/>
            <person name="Catcheside P."/>
            <person name="Chovatia M."/>
            <person name="Cooper J."/>
            <person name="Damon W."/>
            <person name="Desjardin D."/>
            <person name="Finy P."/>
            <person name="Geml J."/>
            <person name="Haridas S."/>
            <person name="Hughes K."/>
            <person name="Justo A."/>
            <person name="Karasinski D."/>
            <person name="Kautmanova I."/>
            <person name="Kiss B."/>
            <person name="Kocsube S."/>
            <person name="Kotiranta H."/>
            <person name="LaButti K.M."/>
            <person name="Lechner B.E."/>
            <person name="Liimatainen K."/>
            <person name="Lipzen A."/>
            <person name="Lukacs Z."/>
            <person name="Mihaltcheva S."/>
            <person name="Morgado L.N."/>
            <person name="Niskanen T."/>
            <person name="Noordeloos M.E."/>
            <person name="Ohm R.A."/>
            <person name="Ortiz-Santana B."/>
            <person name="Ovrebo C."/>
            <person name="Racz N."/>
            <person name="Riley R."/>
            <person name="Savchenko A."/>
            <person name="Shiryaev A."/>
            <person name="Soop K."/>
            <person name="Spirin V."/>
            <person name="Szebenyi C."/>
            <person name="Tomsovsky M."/>
            <person name="Tulloss R.E."/>
            <person name="Uehling J."/>
            <person name="Grigoriev I.V."/>
            <person name="Vagvolgyi C."/>
            <person name="Papp T."/>
            <person name="Martin F.M."/>
            <person name="Miettinen O."/>
            <person name="Hibbett D.S."/>
            <person name="Nagy L.G."/>
        </authorList>
    </citation>
    <scope>NUCLEOTIDE SEQUENCE [LARGE SCALE GENOMIC DNA]</scope>
    <source>
        <strain evidence="2 3">CBS 121175</strain>
    </source>
</reference>
<dbReference type="Proteomes" id="UP000307440">
    <property type="component" value="Unassembled WGS sequence"/>
</dbReference>
<protein>
    <submittedName>
        <fullName evidence="2">Uncharacterized protein</fullName>
    </submittedName>
</protein>
<evidence type="ECO:0000313" key="2">
    <source>
        <dbReference type="EMBL" id="TFK27546.1"/>
    </source>
</evidence>
<gene>
    <name evidence="2" type="ORF">FA15DRAFT_666221</name>
</gene>